<reference evidence="3 4" key="1">
    <citation type="submission" date="2024-02" db="EMBL/GenBank/DDBJ databases">
        <title>De novo assembly and annotation of 12 fungi associated with fruit tree decline syndrome in Ontario, Canada.</title>
        <authorList>
            <person name="Sulman M."/>
            <person name="Ellouze W."/>
            <person name="Ilyukhin E."/>
        </authorList>
    </citation>
    <scope>NUCLEOTIDE SEQUENCE [LARGE SCALE GENOMIC DNA]</scope>
    <source>
        <strain evidence="3 4">M169</strain>
    </source>
</reference>
<comment type="caution">
    <text evidence="3">The sequence shown here is derived from an EMBL/GenBank/DDBJ whole genome shotgun (WGS) entry which is preliminary data.</text>
</comment>
<dbReference type="Gene3D" id="3.30.710.10">
    <property type="entry name" value="Potassium Channel Kv1.1, Chain A"/>
    <property type="match status" value="1"/>
</dbReference>
<accession>A0ABR1PHP8</accession>
<dbReference type="Proteomes" id="UP001430848">
    <property type="component" value="Unassembled WGS sequence"/>
</dbReference>
<name>A0ABR1PHP8_DIAER</name>
<gene>
    <name evidence="3" type="ORF">SLS63_002880</name>
</gene>
<dbReference type="InterPro" id="IPR011333">
    <property type="entry name" value="SKP1/BTB/POZ_sf"/>
</dbReference>
<dbReference type="EMBL" id="JAKNSF020000008">
    <property type="protein sequence ID" value="KAK7737089.1"/>
    <property type="molecule type" value="Genomic_DNA"/>
</dbReference>
<keyword evidence="1" id="KW-0175">Coiled coil</keyword>
<protein>
    <recommendedName>
        <fullName evidence="5">BTB domain-containing protein</fullName>
    </recommendedName>
</protein>
<evidence type="ECO:0008006" key="5">
    <source>
        <dbReference type="Google" id="ProtNLM"/>
    </source>
</evidence>
<evidence type="ECO:0000313" key="4">
    <source>
        <dbReference type="Proteomes" id="UP001430848"/>
    </source>
</evidence>
<sequence length="267" mass="30365">MSSLGPHERDGSESNGAPDAKRPRLNDQEDAPDPDVITIVIKGHAETFQIDKETAMEHSVYFERMMSGPWANVRTGVVELEEGDHASPYNVNMFIEYVDYAEHPLTNEDPLDDIDDFDTFAKLWLFADYIQSNTLANAIMDQIASKADGSGEMPMTKDTFLFWWNETDDRPSFGNLRRIMVAMLVESENVEDDTSRHELMPSLPADAQQAIIDELMRQHRDVKDEIKRGTRELMNHLSAEGRGVLTRLRARMDQKVVGQDYHAAYGQ</sequence>
<feature type="coiled-coil region" evidence="1">
    <location>
        <begin position="205"/>
        <end position="232"/>
    </location>
</feature>
<organism evidence="3 4">
    <name type="scientific">Diaporthe eres</name>
    <name type="common">Phomopsis oblonga</name>
    <dbReference type="NCBI Taxonomy" id="83184"/>
    <lineage>
        <taxon>Eukaryota</taxon>
        <taxon>Fungi</taxon>
        <taxon>Dikarya</taxon>
        <taxon>Ascomycota</taxon>
        <taxon>Pezizomycotina</taxon>
        <taxon>Sordariomycetes</taxon>
        <taxon>Sordariomycetidae</taxon>
        <taxon>Diaporthales</taxon>
        <taxon>Diaporthaceae</taxon>
        <taxon>Diaporthe</taxon>
        <taxon>Diaporthe eres species complex</taxon>
    </lineage>
</organism>
<evidence type="ECO:0000313" key="3">
    <source>
        <dbReference type="EMBL" id="KAK7737089.1"/>
    </source>
</evidence>
<feature type="region of interest" description="Disordered" evidence="2">
    <location>
        <begin position="1"/>
        <end position="34"/>
    </location>
</feature>
<evidence type="ECO:0000256" key="1">
    <source>
        <dbReference type="SAM" id="Coils"/>
    </source>
</evidence>
<evidence type="ECO:0000256" key="2">
    <source>
        <dbReference type="SAM" id="MobiDB-lite"/>
    </source>
</evidence>
<feature type="compositionally biased region" description="Basic and acidic residues" evidence="2">
    <location>
        <begin position="1"/>
        <end position="12"/>
    </location>
</feature>
<proteinExistence type="predicted"/>
<keyword evidence="4" id="KW-1185">Reference proteome</keyword>